<dbReference type="AlphaFoldDB" id="A0AAF0U8I2"/>
<keyword evidence="2" id="KW-1185">Reference proteome</keyword>
<reference evidence="1" key="1">
    <citation type="submission" date="2023-08" db="EMBL/GenBank/DDBJ databases">
        <title>A de novo genome assembly of Solanum verrucosum Schlechtendal, a Mexican diploid species geographically isolated from the other diploid A-genome species in potato relatives.</title>
        <authorList>
            <person name="Hosaka K."/>
        </authorList>
    </citation>
    <scope>NUCLEOTIDE SEQUENCE</scope>
    <source>
        <tissue evidence="1">Young leaves</tissue>
    </source>
</reference>
<dbReference type="Proteomes" id="UP001234989">
    <property type="component" value="Chromosome 8"/>
</dbReference>
<accession>A0AAF0U8I2</accession>
<dbReference type="EMBL" id="CP133619">
    <property type="protein sequence ID" value="WMV41232.1"/>
    <property type="molecule type" value="Genomic_DNA"/>
</dbReference>
<gene>
    <name evidence="1" type="ORF">MTR67_034617</name>
</gene>
<name>A0AAF0U8I2_SOLVR</name>
<proteinExistence type="predicted"/>
<feature type="non-terminal residue" evidence="1">
    <location>
        <position position="50"/>
    </location>
</feature>
<evidence type="ECO:0000313" key="1">
    <source>
        <dbReference type="EMBL" id="WMV41232.1"/>
    </source>
</evidence>
<sequence length="50" mass="5836">MGGWAESGQVKSSRWYCKEGRRTRTYILNHTPFPPFTNQLKKYIQEVGTS</sequence>
<organism evidence="1 2">
    <name type="scientific">Solanum verrucosum</name>
    <dbReference type="NCBI Taxonomy" id="315347"/>
    <lineage>
        <taxon>Eukaryota</taxon>
        <taxon>Viridiplantae</taxon>
        <taxon>Streptophyta</taxon>
        <taxon>Embryophyta</taxon>
        <taxon>Tracheophyta</taxon>
        <taxon>Spermatophyta</taxon>
        <taxon>Magnoliopsida</taxon>
        <taxon>eudicotyledons</taxon>
        <taxon>Gunneridae</taxon>
        <taxon>Pentapetalae</taxon>
        <taxon>asterids</taxon>
        <taxon>lamiids</taxon>
        <taxon>Solanales</taxon>
        <taxon>Solanaceae</taxon>
        <taxon>Solanoideae</taxon>
        <taxon>Solaneae</taxon>
        <taxon>Solanum</taxon>
    </lineage>
</organism>
<protein>
    <submittedName>
        <fullName evidence="1">Uncharacterized protein</fullName>
    </submittedName>
</protein>
<evidence type="ECO:0000313" key="2">
    <source>
        <dbReference type="Proteomes" id="UP001234989"/>
    </source>
</evidence>